<dbReference type="GO" id="GO:0001664">
    <property type="term" value="F:G protein-coupled receptor binding"/>
    <property type="evidence" value="ECO:0007669"/>
    <property type="project" value="TreeGrafter"/>
</dbReference>
<dbReference type="AlphaFoldDB" id="A0AAN8WYY1"/>
<dbReference type="InterPro" id="IPR000698">
    <property type="entry name" value="Arrestin"/>
</dbReference>
<evidence type="ECO:0000313" key="3">
    <source>
        <dbReference type="EMBL" id="KAK7068915.1"/>
    </source>
</evidence>
<evidence type="ECO:0000256" key="1">
    <source>
        <dbReference type="ARBA" id="ARBA00005298"/>
    </source>
</evidence>
<reference evidence="3 4" key="1">
    <citation type="submission" date="2023-11" db="EMBL/GenBank/DDBJ databases">
        <title>Halocaridina rubra genome assembly.</title>
        <authorList>
            <person name="Smith C."/>
        </authorList>
    </citation>
    <scope>NUCLEOTIDE SEQUENCE [LARGE SCALE GENOMIC DNA]</scope>
    <source>
        <strain evidence="3">EP-1</strain>
        <tissue evidence="3">Whole</tissue>
    </source>
</reference>
<dbReference type="PANTHER" id="PTHR11792:SF17">
    <property type="entry name" value="KURTZ ARRESTIN"/>
    <property type="match status" value="1"/>
</dbReference>
<feature type="compositionally biased region" description="Basic and acidic residues" evidence="2">
    <location>
        <begin position="181"/>
        <end position="191"/>
    </location>
</feature>
<proteinExistence type="inferred from homology"/>
<dbReference type="Proteomes" id="UP001381693">
    <property type="component" value="Unassembled WGS sequence"/>
</dbReference>
<dbReference type="GO" id="GO:0007165">
    <property type="term" value="P:signal transduction"/>
    <property type="evidence" value="ECO:0007669"/>
    <property type="project" value="InterPro"/>
</dbReference>
<sequence length="191" mass="21330">MNIIPRCCLLFNREGCPIIPGAGLSRSFHLVPKLENNLERRGVAMDGRLKVEETNLASSTLFTNPDHREQFGVVVSYVARVKLTMGTLGGELVAEVPFTLMNPPPDDLVRPEALKNGQHENMDDSTRLVIEDCRRMSVSDVLDTQKSLDSLDTQKSMDSLDGPFPEPNPKDRMNLMADIPKGPEKKEEQKK</sequence>
<dbReference type="GO" id="GO:0002031">
    <property type="term" value="P:G protein-coupled receptor internalization"/>
    <property type="evidence" value="ECO:0007669"/>
    <property type="project" value="TreeGrafter"/>
</dbReference>
<comment type="caution">
    <text evidence="3">The sequence shown here is derived from an EMBL/GenBank/DDBJ whole genome shotgun (WGS) entry which is preliminary data.</text>
</comment>
<dbReference type="InterPro" id="IPR014756">
    <property type="entry name" value="Ig_E-set"/>
</dbReference>
<evidence type="ECO:0000313" key="4">
    <source>
        <dbReference type="Proteomes" id="UP001381693"/>
    </source>
</evidence>
<name>A0AAN8WYY1_HALRR</name>
<evidence type="ECO:0000256" key="2">
    <source>
        <dbReference type="SAM" id="MobiDB-lite"/>
    </source>
</evidence>
<dbReference type="InterPro" id="IPR014752">
    <property type="entry name" value="Arrestin-like_C"/>
</dbReference>
<comment type="similarity">
    <text evidence="1">Belongs to the arrestin family.</text>
</comment>
<dbReference type="GO" id="GO:0005737">
    <property type="term" value="C:cytoplasm"/>
    <property type="evidence" value="ECO:0007669"/>
    <property type="project" value="TreeGrafter"/>
</dbReference>
<accession>A0AAN8WYY1</accession>
<dbReference type="EMBL" id="JAXCGZ010017083">
    <property type="protein sequence ID" value="KAK7068915.1"/>
    <property type="molecule type" value="Genomic_DNA"/>
</dbReference>
<dbReference type="PANTHER" id="PTHR11792">
    <property type="entry name" value="ARRESTIN"/>
    <property type="match status" value="1"/>
</dbReference>
<protein>
    <submittedName>
        <fullName evidence="3">Arr1p</fullName>
    </submittedName>
</protein>
<feature type="compositionally biased region" description="Polar residues" evidence="2">
    <location>
        <begin position="142"/>
        <end position="157"/>
    </location>
</feature>
<dbReference type="SUPFAM" id="SSF81296">
    <property type="entry name" value="E set domains"/>
    <property type="match status" value="1"/>
</dbReference>
<feature type="region of interest" description="Disordered" evidence="2">
    <location>
        <begin position="141"/>
        <end position="191"/>
    </location>
</feature>
<organism evidence="3 4">
    <name type="scientific">Halocaridina rubra</name>
    <name type="common">Hawaiian red shrimp</name>
    <dbReference type="NCBI Taxonomy" id="373956"/>
    <lineage>
        <taxon>Eukaryota</taxon>
        <taxon>Metazoa</taxon>
        <taxon>Ecdysozoa</taxon>
        <taxon>Arthropoda</taxon>
        <taxon>Crustacea</taxon>
        <taxon>Multicrustacea</taxon>
        <taxon>Malacostraca</taxon>
        <taxon>Eumalacostraca</taxon>
        <taxon>Eucarida</taxon>
        <taxon>Decapoda</taxon>
        <taxon>Pleocyemata</taxon>
        <taxon>Caridea</taxon>
        <taxon>Atyoidea</taxon>
        <taxon>Atyidae</taxon>
        <taxon>Halocaridina</taxon>
    </lineage>
</organism>
<gene>
    <name evidence="3" type="primary">Arr1_3</name>
    <name evidence="3" type="ORF">SK128_028611</name>
</gene>
<keyword evidence="4" id="KW-1185">Reference proteome</keyword>
<dbReference type="Gene3D" id="2.60.40.640">
    <property type="match status" value="1"/>
</dbReference>